<dbReference type="AlphaFoldDB" id="A0A9D4JXI6"/>
<reference evidence="2" key="1">
    <citation type="journal article" date="2019" name="bioRxiv">
        <title>The Genome of the Zebra Mussel, Dreissena polymorpha: A Resource for Invasive Species Research.</title>
        <authorList>
            <person name="McCartney M.A."/>
            <person name="Auch B."/>
            <person name="Kono T."/>
            <person name="Mallez S."/>
            <person name="Zhang Y."/>
            <person name="Obille A."/>
            <person name="Becker A."/>
            <person name="Abrahante J.E."/>
            <person name="Garbe J."/>
            <person name="Badalamenti J.P."/>
            <person name="Herman A."/>
            <person name="Mangelson H."/>
            <person name="Liachko I."/>
            <person name="Sullivan S."/>
            <person name="Sone E.D."/>
            <person name="Koren S."/>
            <person name="Silverstein K.A.T."/>
            <person name="Beckman K.B."/>
            <person name="Gohl D.M."/>
        </authorList>
    </citation>
    <scope>NUCLEOTIDE SEQUENCE</scope>
    <source>
        <strain evidence="2">Duluth1</strain>
        <tissue evidence="2">Whole animal</tissue>
    </source>
</reference>
<feature type="transmembrane region" description="Helical" evidence="1">
    <location>
        <begin position="29"/>
        <end position="53"/>
    </location>
</feature>
<feature type="transmembrane region" description="Helical" evidence="1">
    <location>
        <begin position="7"/>
        <end position="23"/>
    </location>
</feature>
<reference evidence="2" key="2">
    <citation type="submission" date="2020-11" db="EMBL/GenBank/DDBJ databases">
        <authorList>
            <person name="McCartney M.A."/>
            <person name="Auch B."/>
            <person name="Kono T."/>
            <person name="Mallez S."/>
            <person name="Becker A."/>
            <person name="Gohl D.M."/>
            <person name="Silverstein K.A.T."/>
            <person name="Koren S."/>
            <person name="Bechman K.B."/>
            <person name="Herman A."/>
            <person name="Abrahante J.E."/>
            <person name="Garbe J."/>
        </authorList>
    </citation>
    <scope>NUCLEOTIDE SEQUENCE</scope>
    <source>
        <strain evidence="2">Duluth1</strain>
        <tissue evidence="2">Whole animal</tissue>
    </source>
</reference>
<organism evidence="2 3">
    <name type="scientific">Dreissena polymorpha</name>
    <name type="common">Zebra mussel</name>
    <name type="synonym">Mytilus polymorpha</name>
    <dbReference type="NCBI Taxonomy" id="45954"/>
    <lineage>
        <taxon>Eukaryota</taxon>
        <taxon>Metazoa</taxon>
        <taxon>Spiralia</taxon>
        <taxon>Lophotrochozoa</taxon>
        <taxon>Mollusca</taxon>
        <taxon>Bivalvia</taxon>
        <taxon>Autobranchia</taxon>
        <taxon>Heteroconchia</taxon>
        <taxon>Euheterodonta</taxon>
        <taxon>Imparidentia</taxon>
        <taxon>Neoheterodontei</taxon>
        <taxon>Myida</taxon>
        <taxon>Dreissenoidea</taxon>
        <taxon>Dreissenidae</taxon>
        <taxon>Dreissena</taxon>
    </lineage>
</organism>
<dbReference type="EMBL" id="JAIWYP010000005">
    <property type="protein sequence ID" value="KAH3824137.1"/>
    <property type="molecule type" value="Genomic_DNA"/>
</dbReference>
<sequence length="221" mass="24923">MRRRRQFYVVVNFVYSIVCNIRCMELSLLYVSVSVVCSILISISFVCISVVRISAVCSMLCVSVVISIVCSIVCSMFLVVVIVVCNSSVVCSIFYVVVFDDESIGSLREVEENKHHTDTKSQREQFNKAVNTLTNIFDNNFIDLFDDTKAPGKLVNFSTGTHATNEVEKSMVNSLSKGQDTFESFVREGLVEKIDGSEPAEKILYIQDSFHRLKTVLLYIY</sequence>
<gene>
    <name evidence="2" type="ORF">DPMN_125966</name>
</gene>
<keyword evidence="1" id="KW-0472">Membrane</keyword>
<feature type="transmembrane region" description="Helical" evidence="1">
    <location>
        <begin position="60"/>
        <end position="84"/>
    </location>
</feature>
<proteinExistence type="predicted"/>
<evidence type="ECO:0000313" key="2">
    <source>
        <dbReference type="EMBL" id="KAH3824137.1"/>
    </source>
</evidence>
<keyword evidence="1" id="KW-1133">Transmembrane helix</keyword>
<evidence type="ECO:0000256" key="1">
    <source>
        <dbReference type="SAM" id="Phobius"/>
    </source>
</evidence>
<name>A0A9D4JXI6_DREPO</name>
<accession>A0A9D4JXI6</accession>
<protein>
    <submittedName>
        <fullName evidence="2">Uncharacterized protein</fullName>
    </submittedName>
</protein>
<comment type="caution">
    <text evidence="2">The sequence shown here is derived from an EMBL/GenBank/DDBJ whole genome shotgun (WGS) entry which is preliminary data.</text>
</comment>
<dbReference type="Proteomes" id="UP000828390">
    <property type="component" value="Unassembled WGS sequence"/>
</dbReference>
<keyword evidence="1" id="KW-0812">Transmembrane</keyword>
<evidence type="ECO:0000313" key="3">
    <source>
        <dbReference type="Proteomes" id="UP000828390"/>
    </source>
</evidence>
<keyword evidence="3" id="KW-1185">Reference proteome</keyword>